<evidence type="ECO:0000256" key="1">
    <source>
        <dbReference type="SAM" id="MobiDB-lite"/>
    </source>
</evidence>
<dbReference type="RefSeq" id="WP_194537620.1">
    <property type="nucleotide sequence ID" value="NZ_JACEFB010000004.1"/>
</dbReference>
<keyword evidence="3" id="KW-1185">Reference proteome</keyword>
<sequence length="125" mass="13422">MTPHCLRTLSLLVLGGSLFRLSPLTGLSQHAFQIPQERAADGDDPAVEKIRLVPAEQATAPEEQTRRGIATPGPEGTTEERRAGEWQPQRLQSAVGFPFPEGVGRRGEAPGGAGAVRRPHGWLLV</sequence>
<reference evidence="2 3" key="1">
    <citation type="submission" date="2020-07" db="EMBL/GenBank/DDBJ databases">
        <title>Thermogemmata thermophila gen. nov., sp. nov., a novel moderate thermophilic planctomycete from a Kamchatka hot spring.</title>
        <authorList>
            <person name="Elcheninov A.G."/>
            <person name="Podosokorskaya O.A."/>
            <person name="Kovaleva O.L."/>
            <person name="Novikov A."/>
            <person name="Bonch-Osmolovskaya E.A."/>
            <person name="Toshchakov S.V."/>
            <person name="Kublanov I.V."/>
        </authorList>
    </citation>
    <scope>NUCLEOTIDE SEQUENCE [LARGE SCALE GENOMIC DNA]</scope>
    <source>
        <strain evidence="2 3">2918</strain>
    </source>
</reference>
<dbReference type="Proteomes" id="UP000542342">
    <property type="component" value="Unassembled WGS sequence"/>
</dbReference>
<feature type="region of interest" description="Disordered" evidence="1">
    <location>
        <begin position="55"/>
        <end position="125"/>
    </location>
</feature>
<evidence type="ECO:0000313" key="2">
    <source>
        <dbReference type="EMBL" id="MBA2226201.1"/>
    </source>
</evidence>
<evidence type="ECO:0000313" key="3">
    <source>
        <dbReference type="Proteomes" id="UP000542342"/>
    </source>
</evidence>
<name>A0A7V8VE03_9BACT</name>
<comment type="caution">
    <text evidence="2">The sequence shown here is derived from an EMBL/GenBank/DDBJ whole genome shotgun (WGS) entry which is preliminary data.</text>
</comment>
<protein>
    <submittedName>
        <fullName evidence="2">Uncharacterized protein</fullName>
    </submittedName>
</protein>
<gene>
    <name evidence="2" type="ORF">H0921_08510</name>
</gene>
<proteinExistence type="predicted"/>
<accession>A0A7V8VE03</accession>
<organism evidence="2 3">
    <name type="scientific">Thermogemmata fonticola</name>
    <dbReference type="NCBI Taxonomy" id="2755323"/>
    <lineage>
        <taxon>Bacteria</taxon>
        <taxon>Pseudomonadati</taxon>
        <taxon>Planctomycetota</taxon>
        <taxon>Planctomycetia</taxon>
        <taxon>Gemmatales</taxon>
        <taxon>Gemmataceae</taxon>
        <taxon>Thermogemmata</taxon>
    </lineage>
</organism>
<dbReference type="EMBL" id="JACEFB010000004">
    <property type="protein sequence ID" value="MBA2226201.1"/>
    <property type="molecule type" value="Genomic_DNA"/>
</dbReference>
<dbReference type="AlphaFoldDB" id="A0A7V8VE03"/>